<dbReference type="GO" id="GO:0016740">
    <property type="term" value="F:transferase activity"/>
    <property type="evidence" value="ECO:0007669"/>
    <property type="project" value="UniProtKB-KW"/>
</dbReference>
<dbReference type="InterPro" id="IPR011009">
    <property type="entry name" value="Kinase-like_dom_sf"/>
</dbReference>
<dbReference type="STRING" id="261654.GA0070611_2790"/>
<protein>
    <submittedName>
        <fullName evidence="2">Phosphotransferase enzyme family protein</fullName>
    </submittedName>
</protein>
<dbReference type="SUPFAM" id="SSF56112">
    <property type="entry name" value="Protein kinase-like (PK-like)"/>
    <property type="match status" value="1"/>
</dbReference>
<evidence type="ECO:0000313" key="3">
    <source>
        <dbReference type="Proteomes" id="UP000199385"/>
    </source>
</evidence>
<dbReference type="Gene3D" id="3.90.1200.10">
    <property type="match status" value="1"/>
</dbReference>
<dbReference type="OrthoDB" id="236897at2"/>
<evidence type="ECO:0000313" key="2">
    <source>
        <dbReference type="EMBL" id="SBT44727.1"/>
    </source>
</evidence>
<dbReference type="InterPro" id="IPR002575">
    <property type="entry name" value="Aminoglycoside_PTrfase"/>
</dbReference>
<keyword evidence="2" id="KW-0808">Transferase</keyword>
<evidence type="ECO:0000259" key="1">
    <source>
        <dbReference type="Pfam" id="PF01636"/>
    </source>
</evidence>
<dbReference type="AlphaFoldDB" id="A0A1A8ZLJ7"/>
<reference evidence="3" key="1">
    <citation type="submission" date="2016-06" db="EMBL/GenBank/DDBJ databases">
        <authorList>
            <person name="Varghese N."/>
            <person name="Submissions Spin"/>
        </authorList>
    </citation>
    <scope>NUCLEOTIDE SEQUENCE [LARGE SCALE GENOMIC DNA]</scope>
    <source>
        <strain evidence="3">DSM 44815</strain>
    </source>
</reference>
<dbReference type="RefSeq" id="WP_091663820.1">
    <property type="nucleotide sequence ID" value="NZ_LT594323.1"/>
</dbReference>
<dbReference type="EMBL" id="LT594323">
    <property type="protein sequence ID" value="SBT44727.1"/>
    <property type="molecule type" value="Genomic_DNA"/>
</dbReference>
<gene>
    <name evidence="2" type="ORF">GA0070611_2790</name>
</gene>
<sequence length="252" mass="26970">MDTGERLPGGFIAEVVRVGDTVRRTPPTNADFVAALLRHLTVAAPGLAPAYLGVDERGRQVLAHVPGKVPWRGREDEAFFADPALAGLARLIRALHDACAGSPLAGDAETVCHRDLSPKNTVYRVTPAGLLPVTLLDWDLAGPGRRIEDVAFAGWHWATLGGDADPVELGRRCRLLCDAYDAAGGPPLPRAELLDVMLGQLDGTWRGIAAGADRDEPGMRRLREAGAVDAVRGWQEWLLRCRPAVESVLATG</sequence>
<feature type="domain" description="Aminoglycoside phosphotransferase" evidence="1">
    <location>
        <begin position="88"/>
        <end position="163"/>
    </location>
</feature>
<proteinExistence type="predicted"/>
<dbReference type="Proteomes" id="UP000199385">
    <property type="component" value="Chromosome I"/>
</dbReference>
<accession>A0A1A8ZLJ7</accession>
<organism evidence="2 3">
    <name type="scientific">Micromonospora auratinigra</name>
    <dbReference type="NCBI Taxonomy" id="261654"/>
    <lineage>
        <taxon>Bacteria</taxon>
        <taxon>Bacillati</taxon>
        <taxon>Actinomycetota</taxon>
        <taxon>Actinomycetes</taxon>
        <taxon>Micromonosporales</taxon>
        <taxon>Micromonosporaceae</taxon>
        <taxon>Micromonospora</taxon>
    </lineage>
</organism>
<dbReference type="Pfam" id="PF01636">
    <property type="entry name" value="APH"/>
    <property type="match status" value="1"/>
</dbReference>
<name>A0A1A8ZLJ7_9ACTN</name>
<keyword evidence="3" id="KW-1185">Reference proteome</keyword>
<dbReference type="PATRIC" id="fig|261654.4.peg.2836"/>